<feature type="region of interest" description="Disordered" evidence="5">
    <location>
        <begin position="419"/>
        <end position="473"/>
    </location>
</feature>
<dbReference type="Proteomes" id="UP000095287">
    <property type="component" value="Unplaced"/>
</dbReference>
<dbReference type="GO" id="GO:0051301">
    <property type="term" value="P:cell division"/>
    <property type="evidence" value="ECO:0007669"/>
    <property type="project" value="UniProtKB-KW"/>
</dbReference>
<evidence type="ECO:0000259" key="7">
    <source>
        <dbReference type="SMART" id="SM00385"/>
    </source>
</evidence>
<keyword evidence="6" id="KW-0732">Signal</keyword>
<evidence type="ECO:0000256" key="3">
    <source>
        <dbReference type="ARBA" id="ARBA00023306"/>
    </source>
</evidence>
<comment type="similarity">
    <text evidence="4">Belongs to the cyclin family.</text>
</comment>
<name>A0A1I7YY07_9BILA</name>
<dbReference type="Gene3D" id="1.10.472.10">
    <property type="entry name" value="Cyclin-like"/>
    <property type="match status" value="2"/>
</dbReference>
<evidence type="ECO:0000256" key="2">
    <source>
        <dbReference type="ARBA" id="ARBA00023127"/>
    </source>
</evidence>
<dbReference type="InterPro" id="IPR036915">
    <property type="entry name" value="Cyclin-like_sf"/>
</dbReference>
<evidence type="ECO:0000313" key="8">
    <source>
        <dbReference type="Proteomes" id="UP000095287"/>
    </source>
</evidence>
<dbReference type="InterPro" id="IPR039361">
    <property type="entry name" value="Cyclin"/>
</dbReference>
<feature type="compositionally biased region" description="Low complexity" evidence="5">
    <location>
        <begin position="85"/>
        <end position="103"/>
    </location>
</feature>
<keyword evidence="8" id="KW-1185">Reference proteome</keyword>
<sequence>MKHSNIPIHLLCSRSVLIVAGPTTPQPESLQPHPLESLEVCVRGDHMAERTIFGFSDFLNVQPFPNKLLLDQDSALLCGEKLEQSPPSTSGQSSQSSSSASSTRSREPLGERRRSRNAGLRESTFQNAGLTMRHQPMHAHTHDKYLEKKLNNPTYLSVMPEIDKTVHGDARCLEAMLFSEKFTKPRPDYFEKVQTEMTRVIRRKAASWLYEVCQEEKCEPSVYPLAMSYFDRFCSNHNVRKQDVQLVATTCLFLASKILAPVPIAANQLVYYTDGAVTVDQLMNWEMLTVGKLDWNLSTTTAMEFFDQFVYREPDMGRVDRQFCNCVHQLQKNVELATLLPSHQAALALLYVSVGEPSTFVVKANNVAFNSTSLDKKMLNYYMSVIDRILQKDFSDEEVQETVSAEIIFEDEIEIEKEESKTKVVPTKRPSSTNSSPSSRRSSRRSTPNRPCPRVLRTSATKRRSTPAFQAPLSFTPVSNRSLIPSSNDSGISSVISTPELLRANEAQPLNHISLNRLVPW</sequence>
<evidence type="ECO:0000256" key="6">
    <source>
        <dbReference type="SAM" id="SignalP"/>
    </source>
</evidence>
<dbReference type="PROSITE" id="PS00292">
    <property type="entry name" value="CYCLINS"/>
    <property type="match status" value="1"/>
</dbReference>
<keyword evidence="3" id="KW-0131">Cell cycle</keyword>
<feature type="signal peptide" evidence="6">
    <location>
        <begin position="1"/>
        <end position="20"/>
    </location>
</feature>
<dbReference type="GO" id="GO:0000278">
    <property type="term" value="P:mitotic cell cycle"/>
    <property type="evidence" value="ECO:0007669"/>
    <property type="project" value="UniProtKB-ARBA"/>
</dbReference>
<evidence type="ECO:0000256" key="5">
    <source>
        <dbReference type="SAM" id="MobiDB-lite"/>
    </source>
</evidence>
<dbReference type="AlphaFoldDB" id="A0A1I7YY07"/>
<accession>A0A1I7YY07</accession>
<reference evidence="9" key="1">
    <citation type="submission" date="2016-11" db="UniProtKB">
        <authorList>
            <consortium name="WormBaseParasite"/>
        </authorList>
    </citation>
    <scope>IDENTIFICATION</scope>
</reference>
<feature type="compositionally biased region" description="Low complexity" evidence="5">
    <location>
        <begin position="429"/>
        <end position="454"/>
    </location>
</feature>
<feature type="region of interest" description="Disordered" evidence="5">
    <location>
        <begin position="81"/>
        <end position="142"/>
    </location>
</feature>
<dbReference type="InterPro" id="IPR006671">
    <property type="entry name" value="Cyclin_N"/>
</dbReference>
<keyword evidence="1" id="KW-0132">Cell division</keyword>
<dbReference type="FunFam" id="1.10.472.10:FF:000003">
    <property type="entry name" value="G1/S-specific cyclin-D2"/>
    <property type="match status" value="1"/>
</dbReference>
<evidence type="ECO:0000313" key="9">
    <source>
        <dbReference type="WBParaSite" id="L893_g20998.t1"/>
    </source>
</evidence>
<dbReference type="PANTHER" id="PTHR10177">
    <property type="entry name" value="CYCLINS"/>
    <property type="match status" value="1"/>
</dbReference>
<keyword evidence="2 4" id="KW-0195">Cyclin</keyword>
<evidence type="ECO:0000256" key="1">
    <source>
        <dbReference type="ARBA" id="ARBA00022618"/>
    </source>
</evidence>
<feature type="chain" id="PRO_5009312736" evidence="6">
    <location>
        <begin position="21"/>
        <end position="521"/>
    </location>
</feature>
<dbReference type="SMART" id="SM00385">
    <property type="entry name" value="CYCLIN"/>
    <property type="match status" value="1"/>
</dbReference>
<feature type="domain" description="Cyclin-like" evidence="7">
    <location>
        <begin position="207"/>
        <end position="291"/>
    </location>
</feature>
<dbReference type="InterPro" id="IPR013763">
    <property type="entry name" value="Cyclin-like_dom"/>
</dbReference>
<dbReference type="InterPro" id="IPR048258">
    <property type="entry name" value="Cyclins_cyclin-box"/>
</dbReference>
<organism evidence="8 9">
    <name type="scientific">Steinernema glaseri</name>
    <dbReference type="NCBI Taxonomy" id="37863"/>
    <lineage>
        <taxon>Eukaryota</taxon>
        <taxon>Metazoa</taxon>
        <taxon>Ecdysozoa</taxon>
        <taxon>Nematoda</taxon>
        <taxon>Chromadorea</taxon>
        <taxon>Rhabditida</taxon>
        <taxon>Tylenchina</taxon>
        <taxon>Panagrolaimomorpha</taxon>
        <taxon>Strongyloidoidea</taxon>
        <taxon>Steinernematidae</taxon>
        <taxon>Steinernema</taxon>
    </lineage>
</organism>
<dbReference type="SUPFAM" id="SSF47954">
    <property type="entry name" value="Cyclin-like"/>
    <property type="match status" value="1"/>
</dbReference>
<evidence type="ECO:0000256" key="4">
    <source>
        <dbReference type="RuleBase" id="RU000383"/>
    </source>
</evidence>
<proteinExistence type="inferred from homology"/>
<dbReference type="Pfam" id="PF00134">
    <property type="entry name" value="Cyclin_N"/>
    <property type="match status" value="1"/>
</dbReference>
<protein>
    <submittedName>
        <fullName evidence="9">Cyclin N-terminal domain-containing protein</fullName>
    </submittedName>
</protein>
<dbReference type="WBParaSite" id="L893_g20998.t1">
    <property type="protein sequence ID" value="L893_g20998.t1"/>
    <property type="gene ID" value="L893_g20998"/>
</dbReference>